<dbReference type="EMBL" id="FNIN01000011">
    <property type="protein sequence ID" value="SDN90598.1"/>
    <property type="molecule type" value="Genomic_DNA"/>
</dbReference>
<reference evidence="5 6" key="1">
    <citation type="submission" date="2016-10" db="EMBL/GenBank/DDBJ databases">
        <authorList>
            <person name="de Groot N.N."/>
        </authorList>
    </citation>
    <scope>NUCLEOTIDE SEQUENCE [LARGE SCALE GENOMIC DNA]</scope>
    <source>
        <strain evidence="5 6">DSM 15269</strain>
    </source>
</reference>
<gene>
    <name evidence="5" type="ORF">SAMN04488516_11121</name>
</gene>
<dbReference type="InterPro" id="IPR036265">
    <property type="entry name" value="HIT-like_sf"/>
</dbReference>
<evidence type="ECO:0000313" key="5">
    <source>
        <dbReference type="EMBL" id="SDN90598.1"/>
    </source>
</evidence>
<evidence type="ECO:0000256" key="3">
    <source>
        <dbReference type="PROSITE-ProRule" id="PRU00464"/>
    </source>
</evidence>
<dbReference type="GO" id="GO:0009117">
    <property type="term" value="P:nucleotide metabolic process"/>
    <property type="evidence" value="ECO:0007669"/>
    <property type="project" value="TreeGrafter"/>
</dbReference>
<protein>
    <submittedName>
        <fullName evidence="5">Histidine triad (HIT) family protein</fullName>
    </submittedName>
</protein>
<dbReference type="CDD" id="cd01277">
    <property type="entry name" value="HINT_subgroup"/>
    <property type="match status" value="1"/>
</dbReference>
<dbReference type="RefSeq" id="WP_092065963.1">
    <property type="nucleotide sequence ID" value="NZ_FNIN01000011.1"/>
</dbReference>
<dbReference type="PANTHER" id="PTHR46648">
    <property type="entry name" value="HIT FAMILY PROTEIN 1"/>
    <property type="match status" value="1"/>
</dbReference>
<organism evidence="5 6">
    <name type="scientific">Desulfonauticus submarinus</name>
    <dbReference type="NCBI Taxonomy" id="206665"/>
    <lineage>
        <taxon>Bacteria</taxon>
        <taxon>Pseudomonadati</taxon>
        <taxon>Thermodesulfobacteriota</taxon>
        <taxon>Desulfovibrionia</taxon>
        <taxon>Desulfovibrionales</taxon>
        <taxon>Desulfonauticaceae</taxon>
        <taxon>Desulfonauticus</taxon>
    </lineage>
</organism>
<evidence type="ECO:0000256" key="1">
    <source>
        <dbReference type="PIRSR" id="PIRSR601310-1"/>
    </source>
</evidence>
<dbReference type="AlphaFoldDB" id="A0A1H0F7E2"/>
<sequence length="136" mass="15356">MSECIFCDIIHGKIPCAKVYETKNTLAFLDIAPVNKGHTLVIPKKHYPTLFDLPSELGKELLEVMQKVGEALRKTVQAEGINLGMNNFKPAGQLVFHAHFHIIPRYENDGLSLWPQKKYNNNDEMLALAQKLANNI</sequence>
<dbReference type="Pfam" id="PF01230">
    <property type="entry name" value="HIT"/>
    <property type="match status" value="1"/>
</dbReference>
<dbReference type="PRINTS" id="PR00332">
    <property type="entry name" value="HISTRIAD"/>
</dbReference>
<evidence type="ECO:0000313" key="6">
    <source>
        <dbReference type="Proteomes" id="UP000199602"/>
    </source>
</evidence>
<feature type="active site" description="Tele-AMP-histidine intermediate" evidence="1">
    <location>
        <position position="99"/>
    </location>
</feature>
<dbReference type="SUPFAM" id="SSF54197">
    <property type="entry name" value="HIT-like"/>
    <property type="match status" value="1"/>
</dbReference>
<dbReference type="STRING" id="206665.SAMN04488516_11121"/>
<dbReference type="InterPro" id="IPR001310">
    <property type="entry name" value="Histidine_triad_HIT"/>
</dbReference>
<dbReference type="OrthoDB" id="9784774at2"/>
<evidence type="ECO:0000259" key="4">
    <source>
        <dbReference type="PROSITE" id="PS51084"/>
    </source>
</evidence>
<name>A0A1H0F7E2_9BACT</name>
<dbReference type="PROSITE" id="PS51084">
    <property type="entry name" value="HIT_2"/>
    <property type="match status" value="1"/>
</dbReference>
<dbReference type="Proteomes" id="UP000199602">
    <property type="component" value="Unassembled WGS sequence"/>
</dbReference>
<evidence type="ECO:0000256" key="2">
    <source>
        <dbReference type="PIRSR" id="PIRSR601310-3"/>
    </source>
</evidence>
<feature type="domain" description="HIT" evidence="4">
    <location>
        <begin position="5"/>
        <end position="112"/>
    </location>
</feature>
<dbReference type="PANTHER" id="PTHR46648:SF1">
    <property type="entry name" value="ADENOSINE 5'-MONOPHOSPHORAMIDASE HNT1"/>
    <property type="match status" value="1"/>
</dbReference>
<accession>A0A1H0F7E2</accession>
<keyword evidence="6" id="KW-1185">Reference proteome</keyword>
<dbReference type="InterPro" id="IPR039384">
    <property type="entry name" value="HINT"/>
</dbReference>
<dbReference type="Gene3D" id="3.30.428.10">
    <property type="entry name" value="HIT-like"/>
    <property type="match status" value="1"/>
</dbReference>
<proteinExistence type="predicted"/>
<feature type="short sequence motif" description="Histidine triad motif" evidence="2 3">
    <location>
        <begin position="97"/>
        <end position="101"/>
    </location>
</feature>
<dbReference type="GO" id="GO:0003824">
    <property type="term" value="F:catalytic activity"/>
    <property type="evidence" value="ECO:0007669"/>
    <property type="project" value="InterPro"/>
</dbReference>
<dbReference type="InterPro" id="IPR011146">
    <property type="entry name" value="HIT-like"/>
</dbReference>